<dbReference type="Proteomes" id="UP000239747">
    <property type="component" value="Unassembled WGS sequence"/>
</dbReference>
<evidence type="ECO:0000313" key="1">
    <source>
        <dbReference type="EMBL" id="PQJ32817.1"/>
    </source>
</evidence>
<reference evidence="1 2" key="1">
    <citation type="submission" date="2017-01" db="EMBL/GenBank/DDBJ databases">
        <title>Trade-off between light-utilization and light-protection in marine flavobacteria.</title>
        <authorList>
            <person name="Kumagai Y."/>
            <person name="Yoshizawa S."/>
            <person name="Kogure K."/>
            <person name="Iwasaki W."/>
        </authorList>
    </citation>
    <scope>NUCLEOTIDE SEQUENCE [LARGE SCALE GENOMIC DNA]</scope>
    <source>
        <strain evidence="1 2">KCTC 32109</strain>
    </source>
</reference>
<evidence type="ECO:0000313" key="2">
    <source>
        <dbReference type="Proteomes" id="UP000239747"/>
    </source>
</evidence>
<keyword evidence="2" id="KW-1185">Reference proteome</keyword>
<protein>
    <submittedName>
        <fullName evidence="1">Uncharacterized protein</fullName>
    </submittedName>
</protein>
<dbReference type="EMBL" id="MTPW01000001">
    <property type="protein sequence ID" value="PQJ32817.1"/>
    <property type="molecule type" value="Genomic_DNA"/>
</dbReference>
<sequence length="303" mass="35629">MVISFSVQAQRYNTPQSYLKFIDDNHEKVIEQTWNYMYSHSQEPNLQKRNGQRKVLENVLKRAIRNIEKEKPFDKDLQQAAVKYLNGNLAIVKEDYVQILKLESSKEPLVDKSTIFRKIRNAMYQLRQDYDSSINTYAQRYDLTINVNNNQLAQKMAATIKIYDHYNEMNILVQQIKDAEAYLWQDIAKLNPQQFHTRLQDLNNVVKNNKKKAIALSSSIDIESLQPVYDNFSHFFGMSYTNHTAPIIEYLTVARNGDRSDIIHKTEAFNKAKTWFNLNRRESYTLWSSGTSNYIYNLISNLD</sequence>
<dbReference type="AlphaFoldDB" id="A0A2S7UDV7"/>
<gene>
    <name evidence="1" type="ORF">BST92_13200</name>
</gene>
<comment type="caution">
    <text evidence="1">The sequence shown here is derived from an EMBL/GenBank/DDBJ whole genome shotgun (WGS) entry which is preliminary data.</text>
</comment>
<accession>A0A2S7UDV7</accession>
<name>A0A2S7UDV7_9FLAO</name>
<proteinExistence type="predicted"/>
<organism evidence="1 2">
    <name type="scientific">Nonlabens arenilitoris</name>
    <dbReference type="NCBI Taxonomy" id="1217969"/>
    <lineage>
        <taxon>Bacteria</taxon>
        <taxon>Pseudomonadati</taxon>
        <taxon>Bacteroidota</taxon>
        <taxon>Flavobacteriia</taxon>
        <taxon>Flavobacteriales</taxon>
        <taxon>Flavobacteriaceae</taxon>
        <taxon>Nonlabens</taxon>
    </lineage>
</organism>